<comment type="caution">
    <text evidence="5">The sequence shown here is derived from an EMBL/GenBank/DDBJ whole genome shotgun (WGS) entry which is preliminary data.</text>
</comment>
<dbReference type="EMBL" id="VLTL01000110">
    <property type="protein sequence ID" value="KAA0160489.1"/>
    <property type="molecule type" value="Genomic_DNA"/>
</dbReference>
<dbReference type="GO" id="GO:0006629">
    <property type="term" value="P:lipid metabolic process"/>
    <property type="evidence" value="ECO:0007669"/>
    <property type="project" value="InterPro"/>
</dbReference>
<feature type="domain" description="Fungal lipase-type" evidence="2">
    <location>
        <begin position="326"/>
        <end position="481"/>
    </location>
</feature>
<dbReference type="InterPro" id="IPR051218">
    <property type="entry name" value="Sec_MonoDiacylglyc_Lipase"/>
</dbReference>
<organism evidence="5 7">
    <name type="scientific">Cafeteria roenbergensis</name>
    <name type="common">Marine flagellate</name>
    <dbReference type="NCBI Taxonomy" id="33653"/>
    <lineage>
        <taxon>Eukaryota</taxon>
        <taxon>Sar</taxon>
        <taxon>Stramenopiles</taxon>
        <taxon>Bigyra</taxon>
        <taxon>Opalozoa</taxon>
        <taxon>Bicosoecida</taxon>
        <taxon>Cafeteriaceae</taxon>
        <taxon>Cafeteria</taxon>
    </lineage>
</organism>
<evidence type="ECO:0000313" key="6">
    <source>
        <dbReference type="Proteomes" id="UP000323011"/>
    </source>
</evidence>
<dbReference type="Proteomes" id="UP000325113">
    <property type="component" value="Unassembled WGS sequence"/>
</dbReference>
<dbReference type="InterPro" id="IPR002921">
    <property type="entry name" value="Fungal_lipase-type"/>
</dbReference>
<dbReference type="PANTHER" id="PTHR45856">
    <property type="entry name" value="ALPHA/BETA-HYDROLASES SUPERFAMILY PROTEIN"/>
    <property type="match status" value="1"/>
</dbReference>
<proteinExistence type="predicted"/>
<dbReference type="CDD" id="cd00519">
    <property type="entry name" value="Lipase_3"/>
    <property type="match status" value="1"/>
</dbReference>
<reference evidence="6 7" key="1">
    <citation type="submission" date="2019-07" db="EMBL/GenBank/DDBJ databases">
        <title>Genomes of Cafeteria roenbergensis.</title>
        <authorList>
            <person name="Fischer M.G."/>
            <person name="Hackl T."/>
            <person name="Roman M."/>
        </authorList>
    </citation>
    <scope>NUCLEOTIDE SEQUENCE [LARGE SCALE GENOMIC DNA]</scope>
    <source>
        <strain evidence="3 6">BVI</strain>
        <strain evidence="4 8">Cflag</strain>
        <strain evidence="5 7">RCC970-E3</strain>
    </source>
</reference>
<dbReference type="PANTHER" id="PTHR45856:SF23">
    <property type="entry name" value="FUNGAL LIPASE-LIKE DOMAIN-CONTAINING PROTEIN"/>
    <property type="match status" value="1"/>
</dbReference>
<evidence type="ECO:0000259" key="2">
    <source>
        <dbReference type="Pfam" id="PF01764"/>
    </source>
</evidence>
<dbReference type="EMBL" id="VLTN01000053">
    <property type="protein sequence ID" value="KAA0148426.1"/>
    <property type="molecule type" value="Genomic_DNA"/>
</dbReference>
<dbReference type="Proteomes" id="UP000324907">
    <property type="component" value="Unassembled WGS sequence"/>
</dbReference>
<evidence type="ECO:0000256" key="1">
    <source>
        <dbReference type="SAM" id="MobiDB-lite"/>
    </source>
</evidence>
<dbReference type="AlphaFoldDB" id="A0A5A8D6C9"/>
<evidence type="ECO:0000313" key="3">
    <source>
        <dbReference type="EMBL" id="KAA0148426.1"/>
    </source>
</evidence>
<keyword evidence="6" id="KW-1185">Reference proteome</keyword>
<dbReference type="Pfam" id="PF01764">
    <property type="entry name" value="Lipase_3"/>
    <property type="match status" value="1"/>
</dbReference>
<dbReference type="Proteomes" id="UP000323011">
    <property type="component" value="Unassembled WGS sequence"/>
</dbReference>
<dbReference type="Gene3D" id="3.40.50.1820">
    <property type="entry name" value="alpha/beta hydrolase"/>
    <property type="match status" value="1"/>
</dbReference>
<protein>
    <recommendedName>
        <fullName evidence="2">Fungal lipase-type domain-containing protein</fullName>
    </recommendedName>
</protein>
<evidence type="ECO:0000313" key="7">
    <source>
        <dbReference type="Proteomes" id="UP000324907"/>
    </source>
</evidence>
<evidence type="ECO:0000313" key="5">
    <source>
        <dbReference type="EMBL" id="KAA0160489.1"/>
    </source>
</evidence>
<evidence type="ECO:0000313" key="8">
    <source>
        <dbReference type="Proteomes" id="UP000325113"/>
    </source>
</evidence>
<dbReference type="SUPFAM" id="SSF53474">
    <property type="entry name" value="alpha/beta-Hydrolases"/>
    <property type="match status" value="1"/>
</dbReference>
<gene>
    <name evidence="5" type="ORF">FNF28_05445</name>
    <name evidence="3" type="ORF">FNF29_06644</name>
    <name evidence="4" type="ORF">FNF31_06213</name>
</gene>
<dbReference type="EMBL" id="VLTM01000090">
    <property type="protein sequence ID" value="KAA0154872.1"/>
    <property type="molecule type" value="Genomic_DNA"/>
</dbReference>
<sequence>MLRRPSPAPASPASYDAKDAWKHLRSVWAHQRGSAAAQEGKAHPAWSEIGEHLPSVRFLQKQANNKVNCIRRGELVKGNRSRAKRALASALVTVEWGCTALDIATALRGIEVAEAILDTDMGAAVIRELRGGEGPRRRTRGATSQAGHPGAADTDSGDDLQRMRNYLQWRRDSCLGFHTGVTLLCNLAYAVTEGARDTAVPVGMLRWHVASLLRREEPKLSNLEPGHIKVHEVVDNTFATRAFVCVAHELVPVPDEDADAVPDDDDDPESFVPSDDNSILTHCLLQVGWAEHVKTTTALAAPLQGTDVMWHRAPPDCKWRAVAAVVVFTGTETLSLFATKHIHVGGDDATDGAKLEPSKDGLEGGAHGAWLAMLRGMHGSLAKGLEDANGDLKWLRGPGEVWILGHSMGAALATLAAPFVVQLAKDLPLMRARDPLPTIKLSTIASPRVLNETAVACYSRMGNIRIQRFVLDDDLVPSLPPKCLGFRHIGFERRLRTPRSVSAWSNIFGGTLIAALLAHGVQSYRRPLEEAESAGTGCLSRAYADD</sequence>
<accession>A0A5A8D6C9</accession>
<feature type="region of interest" description="Disordered" evidence="1">
    <location>
        <begin position="129"/>
        <end position="158"/>
    </location>
</feature>
<evidence type="ECO:0000313" key="4">
    <source>
        <dbReference type="EMBL" id="KAA0154872.1"/>
    </source>
</evidence>
<name>A0A5A8D6C9_CAFRO</name>
<dbReference type="InterPro" id="IPR029058">
    <property type="entry name" value="AB_hydrolase_fold"/>
</dbReference>